<feature type="domain" description="DHHA1" evidence="2">
    <location>
        <begin position="232"/>
        <end position="314"/>
    </location>
</feature>
<gene>
    <name evidence="3" type="ORF">SAMN02910429_00583</name>
</gene>
<evidence type="ECO:0000313" key="4">
    <source>
        <dbReference type="Proteomes" id="UP000182471"/>
    </source>
</evidence>
<feature type="domain" description="DDH" evidence="1">
    <location>
        <begin position="12"/>
        <end position="156"/>
    </location>
</feature>
<dbReference type="PANTHER" id="PTHR47618:SF1">
    <property type="entry name" value="BIFUNCTIONAL OLIGORIBONUCLEASE AND PAP PHOSPHATASE NRNA"/>
    <property type="match status" value="1"/>
</dbReference>
<dbReference type="Gene3D" id="3.90.1640.10">
    <property type="entry name" value="inorganic pyrophosphatase (n-terminal core)"/>
    <property type="match status" value="1"/>
</dbReference>
<keyword evidence="4" id="KW-1185">Reference proteome</keyword>
<dbReference type="GO" id="GO:0003676">
    <property type="term" value="F:nucleic acid binding"/>
    <property type="evidence" value="ECO:0007669"/>
    <property type="project" value="InterPro"/>
</dbReference>
<dbReference type="InterPro" id="IPR038763">
    <property type="entry name" value="DHH_sf"/>
</dbReference>
<dbReference type="Proteomes" id="UP000182471">
    <property type="component" value="Unassembled WGS sequence"/>
</dbReference>
<evidence type="ECO:0000313" key="3">
    <source>
        <dbReference type="EMBL" id="SER60759.1"/>
    </source>
</evidence>
<proteinExistence type="predicted"/>
<accession>A0A1H9QLP3</accession>
<dbReference type="InterPro" id="IPR051319">
    <property type="entry name" value="Oligoribo/pAp-PDE_c-di-AMP_PDE"/>
</dbReference>
<dbReference type="Pfam" id="PF02272">
    <property type="entry name" value="DHHA1"/>
    <property type="match status" value="1"/>
</dbReference>
<dbReference type="RefSeq" id="WP_022748023.1">
    <property type="nucleotide sequence ID" value="NZ_FOGW01000006.1"/>
</dbReference>
<dbReference type="SUPFAM" id="SSF64182">
    <property type="entry name" value="DHH phosphoesterases"/>
    <property type="match status" value="1"/>
</dbReference>
<dbReference type="InterPro" id="IPR003156">
    <property type="entry name" value="DHHA1_dom"/>
</dbReference>
<evidence type="ECO:0000259" key="1">
    <source>
        <dbReference type="Pfam" id="PF01368"/>
    </source>
</evidence>
<dbReference type="InterPro" id="IPR001667">
    <property type="entry name" value="DDH_dom"/>
</dbReference>
<reference evidence="4" key="1">
    <citation type="submission" date="2016-10" db="EMBL/GenBank/DDBJ databases">
        <authorList>
            <person name="Varghese N."/>
            <person name="Submissions S."/>
        </authorList>
    </citation>
    <scope>NUCLEOTIDE SEQUENCE [LARGE SCALE GENOMIC DNA]</scope>
    <source>
        <strain evidence="4">S1b</strain>
    </source>
</reference>
<dbReference type="Gene3D" id="3.10.310.30">
    <property type="match status" value="1"/>
</dbReference>
<organism evidence="3 4">
    <name type="scientific">Lachnobacterium bovis</name>
    <dbReference type="NCBI Taxonomy" id="140626"/>
    <lineage>
        <taxon>Bacteria</taxon>
        <taxon>Bacillati</taxon>
        <taxon>Bacillota</taxon>
        <taxon>Clostridia</taxon>
        <taxon>Lachnospirales</taxon>
        <taxon>Lachnospiraceae</taxon>
        <taxon>Lachnobacterium</taxon>
    </lineage>
</organism>
<dbReference type="PANTHER" id="PTHR47618">
    <property type="entry name" value="BIFUNCTIONAL OLIGORIBONUCLEASE AND PAP PHOSPHATASE NRNA"/>
    <property type="match status" value="1"/>
</dbReference>
<dbReference type="EMBL" id="FOGW01000006">
    <property type="protein sequence ID" value="SER60759.1"/>
    <property type="molecule type" value="Genomic_DNA"/>
</dbReference>
<dbReference type="Pfam" id="PF01368">
    <property type="entry name" value="DHH"/>
    <property type="match status" value="1"/>
</dbReference>
<evidence type="ECO:0000259" key="2">
    <source>
        <dbReference type="Pfam" id="PF02272"/>
    </source>
</evidence>
<protein>
    <submittedName>
        <fullName evidence="3">Phosphoesterase RecJ domain-containing protein</fullName>
    </submittedName>
</protein>
<dbReference type="AlphaFoldDB" id="A0A1H9QLP3"/>
<sequence>MNIDEILKGKKNIGIAGHVNPDGDCIGASLAFFNYVKETCKEIKTDVYLENIPNIFKFMNGSECIIDNISNEEDYNKEYDLFVVLDCGAIDRLGKFEKYYMNAKETLCIDHHITNNNYADYNYVVPEASSTCELLVDLLGINKISKRTAECLYTGIIHDTGVFQYTCTSKKTMNIAGELMQKGINYTKIIDDTYYTKTFEQNKVLGQALLNSNIHLNGKCVSSIITQKEMKKYNVLPKHLDGIINQLRVTKNIEVAIFLYEIEKDIFKASLRSNGKVDVSDIAVIFGGGGHEMAAGFSQKKDPELIIDNVIKEVSKRLL</sequence>
<dbReference type="OrthoDB" id="9803668at2"/>
<name>A0A1H9QLP3_9FIRM</name>